<evidence type="ECO:0000256" key="1">
    <source>
        <dbReference type="SAM" id="SignalP"/>
    </source>
</evidence>
<dbReference type="AlphaFoldDB" id="A0AAD5H2L1"/>
<sequence length="157" mass="16471">MRPWLLLLALAAAGQAVRAQLPEATDYRTRGSMLYVGMYNGGAACNDSWVVACGAQGPWTIRAAGDTALKIEGPSTGFAPYKSKLIDCPEAITFITSVSGSLEAGGAFPADEVSPGLVPTTYFTLQPGSNDHSLLLLLTAQQCYHEFTVGGLAACLR</sequence>
<dbReference type="Proteomes" id="UP001205105">
    <property type="component" value="Unassembled WGS sequence"/>
</dbReference>
<comment type="caution">
    <text evidence="2">The sequence shown here is derived from an EMBL/GenBank/DDBJ whole genome shotgun (WGS) entry which is preliminary data.</text>
</comment>
<keyword evidence="3" id="KW-1185">Reference proteome</keyword>
<reference evidence="2" key="1">
    <citation type="submission" date="2020-11" db="EMBL/GenBank/DDBJ databases">
        <title>Chlorella ohadii genome sequencing and assembly.</title>
        <authorList>
            <person name="Murik O."/>
            <person name="Treves H."/>
            <person name="Kedem I."/>
            <person name="Shotland Y."/>
            <person name="Kaplan A."/>
        </authorList>
    </citation>
    <scope>NUCLEOTIDE SEQUENCE</scope>
    <source>
        <strain evidence="2">1</strain>
    </source>
</reference>
<gene>
    <name evidence="2" type="ORF">COHA_007551</name>
</gene>
<evidence type="ECO:0000313" key="3">
    <source>
        <dbReference type="Proteomes" id="UP001205105"/>
    </source>
</evidence>
<dbReference type="EMBL" id="JADXDR010000119">
    <property type="protein sequence ID" value="KAI7838758.1"/>
    <property type="molecule type" value="Genomic_DNA"/>
</dbReference>
<organism evidence="2 3">
    <name type="scientific">Chlorella ohadii</name>
    <dbReference type="NCBI Taxonomy" id="2649997"/>
    <lineage>
        <taxon>Eukaryota</taxon>
        <taxon>Viridiplantae</taxon>
        <taxon>Chlorophyta</taxon>
        <taxon>core chlorophytes</taxon>
        <taxon>Trebouxiophyceae</taxon>
        <taxon>Chlorellales</taxon>
        <taxon>Chlorellaceae</taxon>
        <taxon>Chlorella clade</taxon>
        <taxon>Chlorella</taxon>
    </lineage>
</organism>
<feature type="chain" id="PRO_5042034252" evidence="1">
    <location>
        <begin position="20"/>
        <end position="157"/>
    </location>
</feature>
<accession>A0AAD5H2L1</accession>
<keyword evidence="1" id="KW-0732">Signal</keyword>
<name>A0AAD5H2L1_9CHLO</name>
<evidence type="ECO:0000313" key="2">
    <source>
        <dbReference type="EMBL" id="KAI7838758.1"/>
    </source>
</evidence>
<feature type="signal peptide" evidence="1">
    <location>
        <begin position="1"/>
        <end position="19"/>
    </location>
</feature>
<protein>
    <submittedName>
        <fullName evidence="2">Uncharacterized protein</fullName>
    </submittedName>
</protein>
<proteinExistence type="predicted"/>